<keyword evidence="12" id="KW-0325">Glycoprotein</keyword>
<feature type="domain" description="Extracellular sulfatase C-terminal" evidence="17">
    <location>
        <begin position="732"/>
        <end position="848"/>
    </location>
</feature>
<proteinExistence type="inferred from homology"/>
<feature type="compositionally biased region" description="Basic and acidic residues" evidence="14">
    <location>
        <begin position="1046"/>
        <end position="1061"/>
    </location>
</feature>
<name>A0A7R8V6U3_HERIL</name>
<evidence type="ECO:0000256" key="12">
    <source>
        <dbReference type="ARBA" id="ARBA00023180"/>
    </source>
</evidence>
<dbReference type="CDD" id="cd16147">
    <property type="entry name" value="G6S"/>
    <property type="match status" value="1"/>
</dbReference>
<feature type="compositionally biased region" description="Polar residues" evidence="14">
    <location>
        <begin position="1389"/>
        <end position="1400"/>
    </location>
</feature>
<dbReference type="Proteomes" id="UP000594454">
    <property type="component" value="Chromosome 6"/>
</dbReference>
<dbReference type="GO" id="GO:0008449">
    <property type="term" value="F:N-acetylglucosamine-6-sulfatase activity"/>
    <property type="evidence" value="ECO:0007669"/>
    <property type="project" value="TreeGrafter"/>
</dbReference>
<dbReference type="GO" id="GO:0009986">
    <property type="term" value="C:cell surface"/>
    <property type="evidence" value="ECO:0007669"/>
    <property type="project" value="UniProtKB-SubCell"/>
</dbReference>
<evidence type="ECO:0000256" key="9">
    <source>
        <dbReference type="ARBA" id="ARBA00022824"/>
    </source>
</evidence>
<feature type="coiled-coil region" evidence="13">
    <location>
        <begin position="1190"/>
        <end position="1230"/>
    </location>
</feature>
<evidence type="ECO:0000256" key="3">
    <source>
        <dbReference type="ARBA" id="ARBA00004241"/>
    </source>
</evidence>
<evidence type="ECO:0000256" key="8">
    <source>
        <dbReference type="ARBA" id="ARBA00022801"/>
    </source>
</evidence>
<dbReference type="PROSITE" id="PS00523">
    <property type="entry name" value="SULFATASE_1"/>
    <property type="match status" value="1"/>
</dbReference>
<dbReference type="SUPFAM" id="SSF53649">
    <property type="entry name" value="Alkaline phosphatase-like"/>
    <property type="match status" value="1"/>
</dbReference>
<dbReference type="Pfam" id="PF00884">
    <property type="entry name" value="Sulfatase"/>
    <property type="match status" value="1"/>
</dbReference>
<evidence type="ECO:0000256" key="1">
    <source>
        <dbReference type="ARBA" id="ARBA00001913"/>
    </source>
</evidence>
<keyword evidence="6" id="KW-0479">Metal-binding</keyword>
<dbReference type="Pfam" id="PF12548">
    <property type="entry name" value="DUF3740"/>
    <property type="match status" value="1"/>
</dbReference>
<evidence type="ECO:0000256" key="14">
    <source>
        <dbReference type="SAM" id="MobiDB-lite"/>
    </source>
</evidence>
<dbReference type="InterPro" id="IPR024609">
    <property type="entry name" value="Extracellular_sulfatase_C"/>
</dbReference>
<keyword evidence="13" id="KW-0175">Coiled coil</keyword>
<feature type="region of interest" description="Disordered" evidence="14">
    <location>
        <begin position="844"/>
        <end position="985"/>
    </location>
</feature>
<keyword evidence="10" id="KW-0106">Calcium</keyword>
<protein>
    <recommendedName>
        <fullName evidence="20">Extracellular sulfatase SULF-1 homolog</fullName>
    </recommendedName>
</protein>
<feature type="region of interest" description="Disordered" evidence="14">
    <location>
        <begin position="1381"/>
        <end position="1425"/>
    </location>
</feature>
<dbReference type="InterPro" id="IPR024607">
    <property type="entry name" value="Sulfatase_CS"/>
</dbReference>
<organism evidence="18 19">
    <name type="scientific">Hermetia illucens</name>
    <name type="common">Black soldier fly</name>
    <dbReference type="NCBI Taxonomy" id="343691"/>
    <lineage>
        <taxon>Eukaryota</taxon>
        <taxon>Metazoa</taxon>
        <taxon>Ecdysozoa</taxon>
        <taxon>Arthropoda</taxon>
        <taxon>Hexapoda</taxon>
        <taxon>Insecta</taxon>
        <taxon>Pterygota</taxon>
        <taxon>Neoptera</taxon>
        <taxon>Endopterygota</taxon>
        <taxon>Diptera</taxon>
        <taxon>Brachycera</taxon>
        <taxon>Stratiomyomorpha</taxon>
        <taxon>Stratiomyidae</taxon>
        <taxon>Hermetiinae</taxon>
        <taxon>Hermetia</taxon>
    </lineage>
</organism>
<dbReference type="FunFam" id="3.40.720.10:FF:000050">
    <property type="entry name" value="Extracellular sulfatase SULF-1"/>
    <property type="match status" value="1"/>
</dbReference>
<feature type="compositionally biased region" description="Polar residues" evidence="14">
    <location>
        <begin position="857"/>
        <end position="873"/>
    </location>
</feature>
<evidence type="ECO:0000256" key="11">
    <source>
        <dbReference type="ARBA" id="ARBA00023034"/>
    </source>
</evidence>
<dbReference type="GO" id="GO:0005539">
    <property type="term" value="F:glycosaminoglycan binding"/>
    <property type="evidence" value="ECO:0007669"/>
    <property type="project" value="TreeGrafter"/>
</dbReference>
<dbReference type="PANTHER" id="PTHR43108">
    <property type="entry name" value="N-ACETYLGLUCOSAMINE-6-SULFATASE FAMILY MEMBER"/>
    <property type="match status" value="1"/>
</dbReference>
<evidence type="ECO:0000256" key="7">
    <source>
        <dbReference type="ARBA" id="ARBA00022729"/>
    </source>
</evidence>
<keyword evidence="19" id="KW-1185">Reference proteome</keyword>
<evidence type="ECO:0000256" key="6">
    <source>
        <dbReference type="ARBA" id="ARBA00022723"/>
    </source>
</evidence>
<evidence type="ECO:0008006" key="20">
    <source>
        <dbReference type="Google" id="ProtNLM"/>
    </source>
</evidence>
<evidence type="ECO:0000256" key="4">
    <source>
        <dbReference type="ARBA" id="ARBA00004348"/>
    </source>
</evidence>
<dbReference type="GO" id="GO:0046872">
    <property type="term" value="F:metal ion binding"/>
    <property type="evidence" value="ECO:0007669"/>
    <property type="project" value="UniProtKB-KW"/>
</dbReference>
<dbReference type="InterPro" id="IPR000917">
    <property type="entry name" value="Sulfatase_N"/>
</dbReference>
<dbReference type="EMBL" id="LR899014">
    <property type="protein sequence ID" value="CAD7093150.1"/>
    <property type="molecule type" value="Genomic_DNA"/>
</dbReference>
<comment type="similarity">
    <text evidence="5">Belongs to the sulfatase family.</text>
</comment>
<dbReference type="InterPro" id="IPR017850">
    <property type="entry name" value="Alkaline_phosphatase_core_sf"/>
</dbReference>
<keyword evidence="11" id="KW-0333">Golgi apparatus</keyword>
<dbReference type="FunCoup" id="A0A7R8V6U3">
    <property type="interactions" value="114"/>
</dbReference>
<accession>A0A7R8V6U3</accession>
<dbReference type="PANTHER" id="PTHR43108:SF16">
    <property type="entry name" value="EXTRACELLULAR SULFATASE SULF-1 HOMOLOG"/>
    <property type="match status" value="1"/>
</dbReference>
<feature type="coiled-coil region" evidence="13">
    <location>
        <begin position="723"/>
        <end position="774"/>
    </location>
</feature>
<keyword evidence="9" id="KW-0256">Endoplasmic reticulum</keyword>
<feature type="compositionally biased region" description="Basic and acidic residues" evidence="14">
    <location>
        <begin position="928"/>
        <end position="939"/>
    </location>
</feature>
<comment type="subcellular location">
    <subcellularLocation>
        <location evidence="3">Cell surface</location>
    </subcellularLocation>
    <subcellularLocation>
        <location evidence="2">Endoplasmic reticulum</location>
    </subcellularLocation>
    <subcellularLocation>
        <location evidence="4">Golgi apparatus</location>
        <location evidence="4">Golgi stack</location>
    </subcellularLocation>
</comment>
<gene>
    <name evidence="18" type="ORF">HERILL_LOCUS15452</name>
</gene>
<evidence type="ECO:0000313" key="18">
    <source>
        <dbReference type="EMBL" id="CAD7093150.1"/>
    </source>
</evidence>
<dbReference type="InParanoid" id="A0A7R8V6U3"/>
<evidence type="ECO:0000259" key="16">
    <source>
        <dbReference type="Pfam" id="PF00884"/>
    </source>
</evidence>
<dbReference type="GO" id="GO:0005783">
    <property type="term" value="C:endoplasmic reticulum"/>
    <property type="evidence" value="ECO:0007669"/>
    <property type="project" value="UniProtKB-SubCell"/>
</dbReference>
<feature type="domain" description="Sulfatase N-terminal" evidence="16">
    <location>
        <begin position="97"/>
        <end position="427"/>
    </location>
</feature>
<evidence type="ECO:0000256" key="2">
    <source>
        <dbReference type="ARBA" id="ARBA00004240"/>
    </source>
</evidence>
<evidence type="ECO:0000256" key="5">
    <source>
        <dbReference type="ARBA" id="ARBA00008779"/>
    </source>
</evidence>
<keyword evidence="7 15" id="KW-0732">Signal</keyword>
<evidence type="ECO:0000256" key="13">
    <source>
        <dbReference type="SAM" id="Coils"/>
    </source>
</evidence>
<feature type="coiled-coil region" evidence="13">
    <location>
        <begin position="517"/>
        <end position="551"/>
    </location>
</feature>
<feature type="compositionally biased region" description="Low complexity" evidence="14">
    <location>
        <begin position="1010"/>
        <end position="1042"/>
    </location>
</feature>
<dbReference type="Gene3D" id="3.40.720.10">
    <property type="entry name" value="Alkaline Phosphatase, subunit A"/>
    <property type="match status" value="1"/>
</dbReference>
<dbReference type="OrthoDB" id="96314at2759"/>
<evidence type="ECO:0000259" key="17">
    <source>
        <dbReference type="Pfam" id="PF12548"/>
    </source>
</evidence>
<feature type="signal peptide" evidence="15">
    <location>
        <begin position="1"/>
        <end position="24"/>
    </location>
</feature>
<reference evidence="18 19" key="1">
    <citation type="submission" date="2020-11" db="EMBL/GenBank/DDBJ databases">
        <authorList>
            <person name="Wallbank WR R."/>
            <person name="Pardo Diaz C."/>
            <person name="Kozak K."/>
            <person name="Martin S."/>
            <person name="Jiggins C."/>
            <person name="Moest M."/>
            <person name="Warren A I."/>
            <person name="Generalovic N T."/>
            <person name="Byers J.R.P. K."/>
            <person name="Montejo-Kovacevich G."/>
            <person name="Yen C E."/>
        </authorList>
    </citation>
    <scope>NUCLEOTIDE SEQUENCE [LARGE SCALE GENOMIC DNA]</scope>
</reference>
<feature type="region of interest" description="Disordered" evidence="14">
    <location>
        <begin position="1010"/>
        <end position="1069"/>
    </location>
</feature>
<keyword evidence="8" id="KW-0378">Hydrolase</keyword>
<feature type="chain" id="PRO_5030587776" description="Extracellular sulfatase SULF-1 homolog" evidence="15">
    <location>
        <begin position="25"/>
        <end position="1425"/>
    </location>
</feature>
<dbReference type="GO" id="GO:0005795">
    <property type="term" value="C:Golgi stack"/>
    <property type="evidence" value="ECO:0007669"/>
    <property type="project" value="UniProtKB-SubCell"/>
</dbReference>
<evidence type="ECO:0000256" key="10">
    <source>
        <dbReference type="ARBA" id="ARBA00022837"/>
    </source>
</evidence>
<comment type="cofactor">
    <cofactor evidence="1">
        <name>Ca(2+)</name>
        <dbReference type="ChEBI" id="CHEBI:29108"/>
    </cofactor>
</comment>
<evidence type="ECO:0000256" key="15">
    <source>
        <dbReference type="SAM" id="SignalP"/>
    </source>
</evidence>
<sequence>MEHIQRTSVFVILIFLFCINLLCADNLHSSSRNSQYRRTRTAINNGGSRVKKNSYGSGTVSAASGFNEGGGNGAGVDGAPLSAMLSMIGNRERERKPNIVLILTDDQDVELGSLNFMPRTLRLLRDGGAEFRHAYTTTPMCCPARSSLLTGVYVHNHMVFTNNDNCSSPTWQATHETRSFATYLSNAGYRTGYFGKYLNKYNGSYIPPGWREWGGLIMNSKYYNYSINMNGQKIKHGFDYAKDYYPDLIANDSIAFLRQSKQQNQRKPVMLTMSFPAPHGPEDSAPQYSHLFFNVTTHHTPAYDHAPNPDKQWILRITQPMEPVHKRFTDLLMTKRLQTLQSVDIAVERVYNELKNLGELDNTYIIFTSDHGYHLGQFGLIKGKSFPFEFDVRVPFLMRGPGIQPASVVDEIVLNIDLAPTFLDIGGVSTPSHMDGRSFLPLILNRRRMNRIQWPDTFLIESSGRRETPEQLAEAKARQAALKSAKEMTNGTRSSEIELESRNVTGTNLDLIEFDSQEHDLEDIEVLEEKLDELEAENEEIEQQNQRTEQLLPLPSQQSIQSSTENLDALYSEAASGIMDTEDNAPYQSKMARLNSECSDPALLADCIPGQKWKCINDDGRWRKHKCKFQLQLQNHLAEINKLSSRNKRNCACFTPDGVVYTKLKTDRDYLGPRIRKRGHHGLFARRHKRETDEPVALPITEELYSANPSMQMLKLLHISNLVSEIENQLESELETSERTRRKRDTVDRITDVIQDIQEALDNLEEEFREERVLHNNRTRKISGEKIAEKCFIEANFKVNCSDIIVDDHRAVKESRQQIDLLIKVLKNKINYLKDLKKALRDNRGSTLSNRDENDSENLSAQSGGATIENSSIDAELSGRRQKGKKGPQIKPSLDPHSHRHKKNRNNFTQSEVVDSNERAIIESNHFSTDRNDIPETIKENLPPNGGEGTLLNGETINANNGKPRKNHRTQDSRGGSRRPHNEHNRYHHHVNHHHHHQQQHHFTLNLTTESPFQSSSESTSTLHSSTTLSSFSTNSPSKTFSADGQDQKVNEREEVSEKGDSWVTSSPHSTFEGFATESYVHEVNKMEGGNYRNNDSTYGEFSTEGQWLEPVTVSALAEPVITPDNPIITTSATPTPVQLRTTTTTNDITNIFKGHGSKPFNTNDPFHQQKYPFSAPAECYCEPDIESPLIDEKELEREARRKLKEERQRKKERKRNKKARMEKECLSERMNCFSHDSSHWRTAPLWNDDPFCFCMNAHNNTYSCVRTINATHNFLYCEFTTGLITYYDLRIDPFETLNRASILSAEERSYLHDTLEHLKGCRGRSCTLLRHSSTGPNNGVHHIHGIRPPKRKYQSNAGTYLYPEFDGPQAKRRKFSKWNTNAKRKAWHQQQQRYHQNNEPPKRNRNNGQQTNRRPVWTEQDLYN</sequence>
<evidence type="ECO:0000313" key="19">
    <source>
        <dbReference type="Proteomes" id="UP000594454"/>
    </source>
</evidence>